<dbReference type="AlphaFoldDB" id="A0A0M3HTI0"/>
<accession>A0A0M3HTI0</accession>
<proteinExistence type="predicted"/>
<sequence>MTYEVQCKYYQKERGVGGLRLCRPPDYLKNNKSPLPNWCGLTEFAANCFHGPLIFPSLCSSTSLLDSKVLEIFSSE</sequence>
<protein>
    <submittedName>
        <fullName evidence="2">Ovule protein</fullName>
    </submittedName>
</protein>
<dbReference type="Proteomes" id="UP000036681">
    <property type="component" value="Unplaced"/>
</dbReference>
<dbReference type="WBParaSite" id="ALUE_0000594901-mRNA-1">
    <property type="protein sequence ID" value="ALUE_0000594901-mRNA-1"/>
    <property type="gene ID" value="ALUE_0000594901"/>
</dbReference>
<evidence type="ECO:0000313" key="2">
    <source>
        <dbReference type="WBParaSite" id="ALUE_0000594901-mRNA-1"/>
    </source>
</evidence>
<reference evidence="2" key="1">
    <citation type="submission" date="2017-02" db="UniProtKB">
        <authorList>
            <consortium name="WormBaseParasite"/>
        </authorList>
    </citation>
    <scope>IDENTIFICATION</scope>
</reference>
<evidence type="ECO:0000313" key="1">
    <source>
        <dbReference type="Proteomes" id="UP000036681"/>
    </source>
</evidence>
<keyword evidence="1" id="KW-1185">Reference proteome</keyword>
<organism evidence="1 2">
    <name type="scientific">Ascaris lumbricoides</name>
    <name type="common">Giant roundworm</name>
    <dbReference type="NCBI Taxonomy" id="6252"/>
    <lineage>
        <taxon>Eukaryota</taxon>
        <taxon>Metazoa</taxon>
        <taxon>Ecdysozoa</taxon>
        <taxon>Nematoda</taxon>
        <taxon>Chromadorea</taxon>
        <taxon>Rhabditida</taxon>
        <taxon>Spirurina</taxon>
        <taxon>Ascaridomorpha</taxon>
        <taxon>Ascaridoidea</taxon>
        <taxon>Ascarididae</taxon>
        <taxon>Ascaris</taxon>
    </lineage>
</organism>
<name>A0A0M3HTI0_ASCLU</name>